<name>A0A9P3UNQ6_LYOSH</name>
<gene>
    <name evidence="1" type="ORF">LshimejAT787_0500050</name>
</gene>
<dbReference type="EMBL" id="BRPK01000005">
    <property type="protein sequence ID" value="GLB38140.1"/>
    <property type="molecule type" value="Genomic_DNA"/>
</dbReference>
<evidence type="ECO:0000313" key="1">
    <source>
        <dbReference type="EMBL" id="GLB38140.1"/>
    </source>
</evidence>
<dbReference type="Proteomes" id="UP001063166">
    <property type="component" value="Unassembled WGS sequence"/>
</dbReference>
<evidence type="ECO:0000313" key="2">
    <source>
        <dbReference type="Proteomes" id="UP001063166"/>
    </source>
</evidence>
<accession>A0A9P3UNQ6</accession>
<protein>
    <submittedName>
        <fullName evidence="1">Uncharacterized protein</fullName>
    </submittedName>
</protein>
<keyword evidence="2" id="KW-1185">Reference proteome</keyword>
<comment type="caution">
    <text evidence="1">The sequence shown here is derived from an EMBL/GenBank/DDBJ whole genome shotgun (WGS) entry which is preliminary data.</text>
</comment>
<dbReference type="AlphaFoldDB" id="A0A9P3UNQ6"/>
<sequence>MNGAAEHRAAEEVLEQHTAAPIEGVDRRLARIINAPEWTDVIKVQQFDKPKAWRLVCGGDGEGAKEEVVFLVQDSVIEKDLPPILSKPRYVKQRVPELKRR</sequence>
<reference evidence="1" key="1">
    <citation type="submission" date="2022-07" db="EMBL/GenBank/DDBJ databases">
        <title>The genome of Lyophyllum shimeji provides insight into the initial evolution of ectomycorrhizal fungal genome.</title>
        <authorList>
            <person name="Kobayashi Y."/>
            <person name="Shibata T."/>
            <person name="Hirakawa H."/>
            <person name="Shigenobu S."/>
            <person name="Nishiyama T."/>
            <person name="Yamada A."/>
            <person name="Hasebe M."/>
            <person name="Kawaguchi M."/>
        </authorList>
    </citation>
    <scope>NUCLEOTIDE SEQUENCE</scope>
    <source>
        <strain evidence="1">AT787</strain>
    </source>
</reference>
<proteinExistence type="predicted"/>
<organism evidence="1 2">
    <name type="scientific">Lyophyllum shimeji</name>
    <name type="common">Hon-shimeji</name>
    <name type="synonym">Tricholoma shimeji</name>
    <dbReference type="NCBI Taxonomy" id="47721"/>
    <lineage>
        <taxon>Eukaryota</taxon>
        <taxon>Fungi</taxon>
        <taxon>Dikarya</taxon>
        <taxon>Basidiomycota</taxon>
        <taxon>Agaricomycotina</taxon>
        <taxon>Agaricomycetes</taxon>
        <taxon>Agaricomycetidae</taxon>
        <taxon>Agaricales</taxon>
        <taxon>Tricholomatineae</taxon>
        <taxon>Lyophyllaceae</taxon>
        <taxon>Lyophyllum</taxon>
    </lineage>
</organism>